<dbReference type="EMBL" id="LGRX02035158">
    <property type="protein sequence ID" value="KAK3236126.1"/>
    <property type="molecule type" value="Genomic_DNA"/>
</dbReference>
<comment type="caution">
    <text evidence="1">The sequence shown here is derived from an EMBL/GenBank/DDBJ whole genome shotgun (WGS) entry which is preliminary data.</text>
</comment>
<keyword evidence="2" id="KW-1185">Reference proteome</keyword>
<proteinExistence type="predicted"/>
<sequence length="119" mass="13252">MTTFLEKRKTDKYRYGQLVEVARAAEGQPLCPVEVNQRMLGDGYGLDPEAIMQLMYGPTQSLRLGRATAVAAVDRVTDFEFNQFGGWSSSAVAATYKATNLDRRLAVSRSIERDSEINI</sequence>
<evidence type="ECO:0000313" key="1">
    <source>
        <dbReference type="EMBL" id="KAK3236126.1"/>
    </source>
</evidence>
<evidence type="ECO:0000313" key="2">
    <source>
        <dbReference type="Proteomes" id="UP001190700"/>
    </source>
</evidence>
<dbReference type="AlphaFoldDB" id="A0AAE0BGA8"/>
<gene>
    <name evidence="1" type="ORF">CYMTET_53732</name>
</gene>
<organism evidence="1 2">
    <name type="scientific">Cymbomonas tetramitiformis</name>
    <dbReference type="NCBI Taxonomy" id="36881"/>
    <lineage>
        <taxon>Eukaryota</taxon>
        <taxon>Viridiplantae</taxon>
        <taxon>Chlorophyta</taxon>
        <taxon>Pyramimonadophyceae</taxon>
        <taxon>Pyramimonadales</taxon>
        <taxon>Pyramimonadaceae</taxon>
        <taxon>Cymbomonas</taxon>
    </lineage>
</organism>
<accession>A0AAE0BGA8</accession>
<name>A0AAE0BGA8_9CHLO</name>
<protein>
    <submittedName>
        <fullName evidence="1">Uncharacterized protein</fullName>
    </submittedName>
</protein>
<dbReference type="Proteomes" id="UP001190700">
    <property type="component" value="Unassembled WGS sequence"/>
</dbReference>
<reference evidence="1 2" key="1">
    <citation type="journal article" date="2015" name="Genome Biol. Evol.">
        <title>Comparative Genomics of a Bacterivorous Green Alga Reveals Evolutionary Causalities and Consequences of Phago-Mixotrophic Mode of Nutrition.</title>
        <authorList>
            <person name="Burns J.A."/>
            <person name="Paasch A."/>
            <person name="Narechania A."/>
            <person name="Kim E."/>
        </authorList>
    </citation>
    <scope>NUCLEOTIDE SEQUENCE [LARGE SCALE GENOMIC DNA]</scope>
    <source>
        <strain evidence="1 2">PLY_AMNH</strain>
    </source>
</reference>